<protein>
    <submittedName>
        <fullName evidence="2">Uncharacterized protein</fullName>
    </submittedName>
</protein>
<dbReference type="AlphaFoldDB" id="A0A1F4VS90"/>
<organism evidence="2 3">
    <name type="scientific">candidate division WWE3 bacterium RIFCSPLOWO2_01_FULL_53_14</name>
    <dbReference type="NCBI Taxonomy" id="1802628"/>
    <lineage>
        <taxon>Bacteria</taxon>
        <taxon>Katanobacteria</taxon>
    </lineage>
</organism>
<name>A0A1F4VS90_UNCKA</name>
<keyword evidence="1" id="KW-0812">Transmembrane</keyword>
<evidence type="ECO:0000256" key="1">
    <source>
        <dbReference type="SAM" id="Phobius"/>
    </source>
</evidence>
<gene>
    <name evidence="2" type="ORF">A2890_01690</name>
</gene>
<reference evidence="2 3" key="1">
    <citation type="journal article" date="2016" name="Nat. Commun.">
        <title>Thousands of microbial genomes shed light on interconnected biogeochemical processes in an aquifer system.</title>
        <authorList>
            <person name="Anantharaman K."/>
            <person name="Brown C.T."/>
            <person name="Hug L.A."/>
            <person name="Sharon I."/>
            <person name="Castelle C.J."/>
            <person name="Probst A.J."/>
            <person name="Thomas B.C."/>
            <person name="Singh A."/>
            <person name="Wilkins M.J."/>
            <person name="Karaoz U."/>
            <person name="Brodie E.L."/>
            <person name="Williams K.H."/>
            <person name="Hubbard S.S."/>
            <person name="Banfield J.F."/>
        </authorList>
    </citation>
    <scope>NUCLEOTIDE SEQUENCE [LARGE SCALE GENOMIC DNA]</scope>
</reference>
<feature type="transmembrane region" description="Helical" evidence="1">
    <location>
        <begin position="124"/>
        <end position="151"/>
    </location>
</feature>
<feature type="transmembrane region" description="Helical" evidence="1">
    <location>
        <begin position="89"/>
        <end position="112"/>
    </location>
</feature>
<keyword evidence="1" id="KW-0472">Membrane</keyword>
<keyword evidence="1" id="KW-1133">Transmembrane helix</keyword>
<dbReference type="Proteomes" id="UP000176967">
    <property type="component" value="Unassembled WGS sequence"/>
</dbReference>
<accession>A0A1F4VS90</accession>
<comment type="caution">
    <text evidence="2">The sequence shown here is derived from an EMBL/GenBank/DDBJ whole genome shotgun (WGS) entry which is preliminary data.</text>
</comment>
<evidence type="ECO:0000313" key="3">
    <source>
        <dbReference type="Proteomes" id="UP000176967"/>
    </source>
</evidence>
<feature type="transmembrane region" description="Helical" evidence="1">
    <location>
        <begin position="40"/>
        <end position="60"/>
    </location>
</feature>
<evidence type="ECO:0000313" key="2">
    <source>
        <dbReference type="EMBL" id="OGC59900.1"/>
    </source>
</evidence>
<proteinExistence type="predicted"/>
<sequence length="160" mass="17402">MEDIISRLFLVLVLGVIGIAVGIGLYFYRLEKIPGLRLSQVLGLLLLCRILDIGSFWWAFQSSGGEIAQAEINPIYQVLASFLSPNASFVLGLIPTMIFPIVAVVLYYRFILWGGATTQEAQRFALTTAATISALSIYGAATNAAFALFVWQSPLLIVIG</sequence>
<feature type="transmembrane region" description="Helical" evidence="1">
    <location>
        <begin position="6"/>
        <end position="28"/>
    </location>
</feature>
<dbReference type="EMBL" id="MEVL01000031">
    <property type="protein sequence ID" value="OGC59900.1"/>
    <property type="molecule type" value="Genomic_DNA"/>
</dbReference>